<dbReference type="EMBL" id="GDHC01015854">
    <property type="protein sequence ID" value="JAQ02775.1"/>
    <property type="molecule type" value="Transcribed_RNA"/>
</dbReference>
<evidence type="ECO:0000256" key="3">
    <source>
        <dbReference type="SAM" id="MobiDB-lite"/>
    </source>
</evidence>
<feature type="compositionally biased region" description="Basic and acidic residues" evidence="3">
    <location>
        <begin position="45"/>
        <end position="60"/>
    </location>
</feature>
<evidence type="ECO:0000256" key="1">
    <source>
        <dbReference type="ARBA" id="ARBA00022460"/>
    </source>
</evidence>
<dbReference type="GO" id="GO:0031012">
    <property type="term" value="C:extracellular matrix"/>
    <property type="evidence" value="ECO:0007669"/>
    <property type="project" value="TreeGrafter"/>
</dbReference>
<reference evidence="6" key="3">
    <citation type="journal article" date="2016" name="Gigascience">
        <title>De novo construction of an expanded transcriptome assembly for the western tarnished plant bug, Lygus hesperus.</title>
        <authorList>
            <person name="Tassone E.E."/>
            <person name="Geib S.M."/>
            <person name="Hall B."/>
            <person name="Fabrick J.A."/>
            <person name="Brent C.S."/>
            <person name="Hull J.J."/>
        </authorList>
    </citation>
    <scope>NUCLEOTIDE SEQUENCE</scope>
</reference>
<evidence type="ECO:0000313" key="6">
    <source>
        <dbReference type="EMBL" id="JAQ02775.1"/>
    </source>
</evidence>
<dbReference type="PROSITE" id="PS00233">
    <property type="entry name" value="CHIT_BIND_RR_1"/>
    <property type="match status" value="1"/>
</dbReference>
<sequence>MIKIAILSSLALQMVFAGYISHHKVIDYHDPHPKYAYNYGVNDPHTGDHKQQSESRDGDVVKGQYSLVEPDGSLRTVDYTADPINGFNAVVTKSHPGVHPPTAHKALPVIAKAAPIPVVSKPLLVAKPLEYVYDQGYDHLSGYGHQAYDYGDYATSSLHSAAYDPHLYQQYQHQDIYDYHYA</sequence>
<feature type="chain" id="PRO_5007389402" evidence="4">
    <location>
        <begin position="18"/>
        <end position="182"/>
    </location>
</feature>
<dbReference type="InterPro" id="IPR031311">
    <property type="entry name" value="CHIT_BIND_RR_consensus"/>
</dbReference>
<dbReference type="PANTHER" id="PTHR12236">
    <property type="entry name" value="STRUCTURAL CONTITUENT OF CUTICLE"/>
    <property type="match status" value="1"/>
</dbReference>
<protein>
    <submittedName>
        <fullName evidence="5">Cuticle protein 19.8</fullName>
    </submittedName>
</protein>
<dbReference type="GO" id="GO:0042302">
    <property type="term" value="F:structural constituent of cuticle"/>
    <property type="evidence" value="ECO:0007669"/>
    <property type="project" value="UniProtKB-UniRule"/>
</dbReference>
<feature type="region of interest" description="Disordered" evidence="3">
    <location>
        <begin position="40"/>
        <end position="60"/>
    </location>
</feature>
<dbReference type="Pfam" id="PF00379">
    <property type="entry name" value="Chitin_bind_4"/>
    <property type="match status" value="1"/>
</dbReference>
<evidence type="ECO:0000313" key="5">
    <source>
        <dbReference type="EMBL" id="JAG05813.1"/>
    </source>
</evidence>
<keyword evidence="1 2" id="KW-0193">Cuticle</keyword>
<dbReference type="InterPro" id="IPR051217">
    <property type="entry name" value="Insect_Cuticle_Struc_Prot"/>
</dbReference>
<name>A0A0A9WH07_LYGHE</name>
<dbReference type="AlphaFoldDB" id="A0A0A9WH07"/>
<dbReference type="PRINTS" id="PR00947">
    <property type="entry name" value="CUTICLE"/>
</dbReference>
<proteinExistence type="predicted"/>
<dbReference type="InterPro" id="IPR000618">
    <property type="entry name" value="Insect_cuticle"/>
</dbReference>
<dbReference type="GO" id="GO:0005615">
    <property type="term" value="C:extracellular space"/>
    <property type="evidence" value="ECO:0007669"/>
    <property type="project" value="TreeGrafter"/>
</dbReference>
<keyword evidence="4" id="KW-0732">Signal</keyword>
<accession>A0A0A9WH07</accession>
<feature type="signal peptide" evidence="4">
    <location>
        <begin position="1"/>
        <end position="17"/>
    </location>
</feature>
<evidence type="ECO:0000256" key="2">
    <source>
        <dbReference type="PROSITE-ProRule" id="PRU00497"/>
    </source>
</evidence>
<reference evidence="5" key="2">
    <citation type="submission" date="2014-07" db="EMBL/GenBank/DDBJ databases">
        <authorList>
            <person name="Hull J."/>
        </authorList>
    </citation>
    <scope>NUCLEOTIDE SEQUENCE</scope>
</reference>
<reference evidence="5" key="1">
    <citation type="journal article" date="2014" name="PLoS ONE">
        <title>Transcriptome-Based Identification of ABC Transporters in the Western Tarnished Plant Bug Lygus hesperus.</title>
        <authorList>
            <person name="Hull J.J."/>
            <person name="Chaney K."/>
            <person name="Geib S.M."/>
            <person name="Fabrick J.A."/>
            <person name="Brent C.S."/>
            <person name="Walsh D."/>
            <person name="Lavine L.C."/>
        </authorList>
    </citation>
    <scope>NUCLEOTIDE SEQUENCE</scope>
</reference>
<dbReference type="PROSITE" id="PS51155">
    <property type="entry name" value="CHIT_BIND_RR_2"/>
    <property type="match status" value="1"/>
</dbReference>
<organism evidence="5">
    <name type="scientific">Lygus hesperus</name>
    <name type="common">Western plant bug</name>
    <dbReference type="NCBI Taxonomy" id="30085"/>
    <lineage>
        <taxon>Eukaryota</taxon>
        <taxon>Metazoa</taxon>
        <taxon>Ecdysozoa</taxon>
        <taxon>Arthropoda</taxon>
        <taxon>Hexapoda</taxon>
        <taxon>Insecta</taxon>
        <taxon>Pterygota</taxon>
        <taxon>Neoptera</taxon>
        <taxon>Paraneoptera</taxon>
        <taxon>Hemiptera</taxon>
        <taxon>Heteroptera</taxon>
        <taxon>Panheteroptera</taxon>
        <taxon>Cimicomorpha</taxon>
        <taxon>Miridae</taxon>
        <taxon>Mirini</taxon>
        <taxon>Lygus</taxon>
    </lineage>
</organism>
<evidence type="ECO:0000256" key="4">
    <source>
        <dbReference type="SAM" id="SignalP"/>
    </source>
</evidence>
<dbReference type="PANTHER" id="PTHR12236:SF95">
    <property type="entry name" value="CUTICULAR PROTEIN 76BD, ISOFORM C-RELATED"/>
    <property type="match status" value="1"/>
</dbReference>
<gene>
    <name evidence="5" type="primary">CU198_1</name>
    <name evidence="6" type="synonym">CU198_2</name>
    <name evidence="5" type="ORF">CM83_11973</name>
    <name evidence="6" type="ORF">g.17730</name>
</gene>
<dbReference type="EMBL" id="GBHO01037791">
    <property type="protein sequence ID" value="JAG05813.1"/>
    <property type="molecule type" value="Transcribed_RNA"/>
</dbReference>